<keyword evidence="1" id="KW-1133">Transmembrane helix</keyword>
<gene>
    <name evidence="2" type="ORF">BXY39_3641</name>
</gene>
<evidence type="ECO:0000313" key="3">
    <source>
        <dbReference type="Proteomes" id="UP000271227"/>
    </source>
</evidence>
<evidence type="ECO:0000313" key="2">
    <source>
        <dbReference type="EMBL" id="RMB01457.1"/>
    </source>
</evidence>
<keyword evidence="1" id="KW-0812">Transmembrane</keyword>
<keyword evidence="3" id="KW-1185">Reference proteome</keyword>
<dbReference type="EMBL" id="REFR01000016">
    <property type="protein sequence ID" value="RMB01457.1"/>
    <property type="molecule type" value="Genomic_DNA"/>
</dbReference>
<name>A0A3M0BYD3_9PROT</name>
<comment type="caution">
    <text evidence="2">The sequence shown here is derived from an EMBL/GenBank/DDBJ whole genome shotgun (WGS) entry which is preliminary data.</text>
</comment>
<evidence type="ECO:0000256" key="1">
    <source>
        <dbReference type="SAM" id="Phobius"/>
    </source>
</evidence>
<dbReference type="OrthoDB" id="8479944at2"/>
<reference evidence="2 3" key="1">
    <citation type="submission" date="2018-10" db="EMBL/GenBank/DDBJ databases">
        <title>Genomic Encyclopedia of Archaeal and Bacterial Type Strains, Phase II (KMG-II): from individual species to whole genera.</title>
        <authorList>
            <person name="Goeker M."/>
        </authorList>
    </citation>
    <scope>NUCLEOTIDE SEQUENCE [LARGE SCALE GENOMIC DNA]</scope>
    <source>
        <strain evidence="2 3">DSM 25217</strain>
    </source>
</reference>
<dbReference type="InParanoid" id="A0A3M0BYD3"/>
<evidence type="ECO:0008006" key="4">
    <source>
        <dbReference type="Google" id="ProtNLM"/>
    </source>
</evidence>
<dbReference type="Proteomes" id="UP000271227">
    <property type="component" value="Unassembled WGS sequence"/>
</dbReference>
<keyword evidence="1" id="KW-0472">Membrane</keyword>
<proteinExistence type="predicted"/>
<sequence length="183" mass="20443">MQIASRLLVAMAFLTGAFLAVLDPLKVQWPFFLPVIGVGVLGIVLLHRARHSARHHDGHLMQQSTILETSLDNIATTLAGLADRKEAIPTYDMRFEIDRSLRHDLMAFADARESMKQLFGLRAYADIMSSFAAGERYVNRVWSASTDGYVDEVLSYIVKARDQFAHAKAEYDKAKTRTAAQTA</sequence>
<dbReference type="RefSeq" id="WP_121940278.1">
    <property type="nucleotide sequence ID" value="NZ_REFR01000016.1"/>
</dbReference>
<accession>A0A3M0BYD3</accession>
<dbReference type="AlphaFoldDB" id="A0A3M0BYD3"/>
<protein>
    <recommendedName>
        <fullName evidence="4">5-bromo-4-chloroindolyl phosphate hydrolysis protein</fullName>
    </recommendedName>
</protein>
<feature type="transmembrane region" description="Helical" evidence="1">
    <location>
        <begin position="29"/>
        <end position="46"/>
    </location>
</feature>
<organism evidence="2 3">
    <name type="scientific">Eilatimonas milleporae</name>
    <dbReference type="NCBI Taxonomy" id="911205"/>
    <lineage>
        <taxon>Bacteria</taxon>
        <taxon>Pseudomonadati</taxon>
        <taxon>Pseudomonadota</taxon>
        <taxon>Alphaproteobacteria</taxon>
        <taxon>Kordiimonadales</taxon>
        <taxon>Kordiimonadaceae</taxon>
        <taxon>Eilatimonas</taxon>
    </lineage>
</organism>